<organism evidence="1 2">
    <name type="scientific">Arcicella aquatica</name>
    <dbReference type="NCBI Taxonomy" id="217141"/>
    <lineage>
        <taxon>Bacteria</taxon>
        <taxon>Pseudomonadati</taxon>
        <taxon>Bacteroidota</taxon>
        <taxon>Cytophagia</taxon>
        <taxon>Cytophagales</taxon>
        <taxon>Flectobacillaceae</taxon>
        <taxon>Arcicella</taxon>
    </lineage>
</organism>
<dbReference type="Proteomes" id="UP001304671">
    <property type="component" value="Unassembled WGS sequence"/>
</dbReference>
<gene>
    <name evidence="1" type="ORF">VB264_10720</name>
</gene>
<evidence type="ECO:0000313" key="1">
    <source>
        <dbReference type="EMBL" id="MEA5258253.1"/>
    </source>
</evidence>
<dbReference type="RefSeq" id="WP_323249217.1">
    <property type="nucleotide sequence ID" value="NZ_JAYFUL010000014.1"/>
</dbReference>
<comment type="caution">
    <text evidence="1">The sequence shown here is derived from an EMBL/GenBank/DDBJ whole genome shotgun (WGS) entry which is preliminary data.</text>
</comment>
<sequence length="88" mass="10289">MNISLNSSFTLNVLPHKEKIRLVVIKDEQEFVCRIENRKKLNQFITNECSSIFKGRLQLIKEKEDVFVQVKGEIIGKIPETVFKQILN</sequence>
<evidence type="ECO:0000313" key="2">
    <source>
        <dbReference type="Proteomes" id="UP001304671"/>
    </source>
</evidence>
<protein>
    <submittedName>
        <fullName evidence="1">Uncharacterized protein</fullName>
    </submittedName>
</protein>
<accession>A0ABU5QMH5</accession>
<reference evidence="1 2" key="1">
    <citation type="submission" date="2023-12" db="EMBL/GenBank/DDBJ databases">
        <title>Novel species of the genus Arcicella isolated from rivers.</title>
        <authorList>
            <person name="Lu H."/>
        </authorList>
    </citation>
    <scope>NUCLEOTIDE SEQUENCE [LARGE SCALE GENOMIC DNA]</scope>
    <source>
        <strain evidence="1 2">LMG 21963</strain>
    </source>
</reference>
<name>A0ABU5QMH5_9BACT</name>
<proteinExistence type="predicted"/>
<keyword evidence="2" id="KW-1185">Reference proteome</keyword>
<dbReference type="EMBL" id="JAYFUL010000014">
    <property type="protein sequence ID" value="MEA5258253.1"/>
    <property type="molecule type" value="Genomic_DNA"/>
</dbReference>